<gene>
    <name evidence="1" type="primary">ga19183</name>
    <name evidence="1" type="ORF">PR202_ga19183</name>
</gene>
<keyword evidence="2" id="KW-1185">Reference proteome</keyword>
<evidence type="ECO:0000313" key="1">
    <source>
        <dbReference type="EMBL" id="GJN01881.1"/>
    </source>
</evidence>
<dbReference type="AlphaFoldDB" id="A0AAV5CUY5"/>
<name>A0AAV5CUY5_ELECO</name>
<comment type="caution">
    <text evidence="1">The sequence shown here is derived from an EMBL/GenBank/DDBJ whole genome shotgun (WGS) entry which is preliminary data.</text>
</comment>
<proteinExistence type="predicted"/>
<evidence type="ECO:0000313" key="2">
    <source>
        <dbReference type="Proteomes" id="UP001054889"/>
    </source>
</evidence>
<accession>A0AAV5CUY5</accession>
<organism evidence="1 2">
    <name type="scientific">Eleusine coracana subsp. coracana</name>
    <dbReference type="NCBI Taxonomy" id="191504"/>
    <lineage>
        <taxon>Eukaryota</taxon>
        <taxon>Viridiplantae</taxon>
        <taxon>Streptophyta</taxon>
        <taxon>Embryophyta</taxon>
        <taxon>Tracheophyta</taxon>
        <taxon>Spermatophyta</taxon>
        <taxon>Magnoliopsida</taxon>
        <taxon>Liliopsida</taxon>
        <taxon>Poales</taxon>
        <taxon>Poaceae</taxon>
        <taxon>PACMAD clade</taxon>
        <taxon>Chloridoideae</taxon>
        <taxon>Cynodonteae</taxon>
        <taxon>Eleusininae</taxon>
        <taxon>Eleusine</taxon>
    </lineage>
</organism>
<dbReference type="EMBL" id="BQKI01000009">
    <property type="protein sequence ID" value="GJN01881.1"/>
    <property type="molecule type" value="Genomic_DNA"/>
</dbReference>
<dbReference type="Proteomes" id="UP001054889">
    <property type="component" value="Unassembled WGS sequence"/>
</dbReference>
<reference evidence="1" key="2">
    <citation type="submission" date="2021-12" db="EMBL/GenBank/DDBJ databases">
        <title>Resequencing data analysis of finger millet.</title>
        <authorList>
            <person name="Hatakeyama M."/>
            <person name="Aluri S."/>
            <person name="Balachadran M.T."/>
            <person name="Sivarajan S.R."/>
            <person name="Poveda L."/>
            <person name="Shimizu-Inatsugi R."/>
            <person name="Schlapbach R."/>
            <person name="Sreeman S.M."/>
            <person name="Shimizu K.K."/>
        </authorList>
    </citation>
    <scope>NUCLEOTIDE SEQUENCE</scope>
</reference>
<sequence length="116" mass="12968">MALSKHHRRLIRSPEFRSLHCRLGAPLPHPHNIFAYVVTASIKRNPEQEKPVSMYHGFHVAGDAASMRAIAGARYLYSRKYVNTCNGIVLLAGDKFSSPCRCIPWNPAVANVVEEV</sequence>
<protein>
    <submittedName>
        <fullName evidence="1">Uncharacterized protein</fullName>
    </submittedName>
</protein>
<reference evidence="1" key="1">
    <citation type="journal article" date="2018" name="DNA Res.">
        <title>Multiple hybrid de novo genome assembly of finger millet, an orphan allotetraploid crop.</title>
        <authorList>
            <person name="Hatakeyama M."/>
            <person name="Aluri S."/>
            <person name="Balachadran M.T."/>
            <person name="Sivarajan S.R."/>
            <person name="Patrignani A."/>
            <person name="Gruter S."/>
            <person name="Poveda L."/>
            <person name="Shimizu-Inatsugi R."/>
            <person name="Baeten J."/>
            <person name="Francoijs K.J."/>
            <person name="Nataraja K.N."/>
            <person name="Reddy Y.A.N."/>
            <person name="Phadnis S."/>
            <person name="Ravikumar R.L."/>
            <person name="Schlapbach R."/>
            <person name="Sreeman S.M."/>
            <person name="Shimizu K.K."/>
        </authorList>
    </citation>
    <scope>NUCLEOTIDE SEQUENCE</scope>
</reference>